<organism evidence="1">
    <name type="scientific">Arundo donax</name>
    <name type="common">Giant reed</name>
    <name type="synonym">Donax arundinaceus</name>
    <dbReference type="NCBI Taxonomy" id="35708"/>
    <lineage>
        <taxon>Eukaryota</taxon>
        <taxon>Viridiplantae</taxon>
        <taxon>Streptophyta</taxon>
        <taxon>Embryophyta</taxon>
        <taxon>Tracheophyta</taxon>
        <taxon>Spermatophyta</taxon>
        <taxon>Magnoliopsida</taxon>
        <taxon>Liliopsida</taxon>
        <taxon>Poales</taxon>
        <taxon>Poaceae</taxon>
        <taxon>PACMAD clade</taxon>
        <taxon>Arundinoideae</taxon>
        <taxon>Arundineae</taxon>
        <taxon>Arundo</taxon>
    </lineage>
</organism>
<dbReference type="AlphaFoldDB" id="A0A0A8Z7J9"/>
<sequence>MQFPVDLTETECKVCLLTIRDCLATKALFRSWRLDYIPYGEWEVGGCDWDVRYYPNHSDISKDWIAFSVCIDSQMVRE</sequence>
<dbReference type="EMBL" id="GBRH01267048">
    <property type="protein sequence ID" value="JAD30847.1"/>
    <property type="molecule type" value="Transcribed_RNA"/>
</dbReference>
<dbReference type="SUPFAM" id="SSF49599">
    <property type="entry name" value="TRAF domain-like"/>
    <property type="match status" value="1"/>
</dbReference>
<accession>A0A0A8Z7J9</accession>
<name>A0A0A8Z7J9_ARUDO</name>
<evidence type="ECO:0008006" key="2">
    <source>
        <dbReference type="Google" id="ProtNLM"/>
    </source>
</evidence>
<reference evidence="1" key="1">
    <citation type="submission" date="2014-09" db="EMBL/GenBank/DDBJ databases">
        <authorList>
            <person name="Magalhaes I.L.F."/>
            <person name="Oliveira U."/>
            <person name="Santos F.R."/>
            <person name="Vidigal T.H.D.A."/>
            <person name="Brescovit A.D."/>
            <person name="Santos A.J."/>
        </authorList>
    </citation>
    <scope>NUCLEOTIDE SEQUENCE</scope>
    <source>
        <tissue evidence="1">Shoot tissue taken approximately 20 cm above the soil surface</tissue>
    </source>
</reference>
<evidence type="ECO:0000313" key="1">
    <source>
        <dbReference type="EMBL" id="JAD30847.1"/>
    </source>
</evidence>
<proteinExistence type="predicted"/>
<protein>
    <recommendedName>
        <fullName evidence="2">MATH domain-containing protein</fullName>
    </recommendedName>
</protein>
<reference evidence="1" key="2">
    <citation type="journal article" date="2015" name="Data Brief">
        <title>Shoot transcriptome of the giant reed, Arundo donax.</title>
        <authorList>
            <person name="Barrero R.A."/>
            <person name="Guerrero F.D."/>
            <person name="Moolhuijzen P."/>
            <person name="Goolsby J.A."/>
            <person name="Tidwell J."/>
            <person name="Bellgard S.E."/>
            <person name="Bellgard M.I."/>
        </authorList>
    </citation>
    <scope>NUCLEOTIDE SEQUENCE</scope>
    <source>
        <tissue evidence="1">Shoot tissue taken approximately 20 cm above the soil surface</tissue>
    </source>
</reference>